<organism evidence="4 5">
    <name type="scientific">Camelina sativa</name>
    <name type="common">False flax</name>
    <name type="synonym">Myagrum sativum</name>
    <dbReference type="NCBI Taxonomy" id="90675"/>
    <lineage>
        <taxon>Eukaryota</taxon>
        <taxon>Viridiplantae</taxon>
        <taxon>Streptophyta</taxon>
        <taxon>Embryophyta</taxon>
        <taxon>Tracheophyta</taxon>
        <taxon>Spermatophyta</taxon>
        <taxon>Magnoliopsida</taxon>
        <taxon>eudicotyledons</taxon>
        <taxon>Gunneridae</taxon>
        <taxon>Pentapetalae</taxon>
        <taxon>rosids</taxon>
        <taxon>malvids</taxon>
        <taxon>Brassicales</taxon>
        <taxon>Brassicaceae</taxon>
        <taxon>Camelineae</taxon>
        <taxon>Camelina</taxon>
    </lineage>
</organism>
<dbReference type="Gene3D" id="3.40.50.1820">
    <property type="entry name" value="alpha/beta hydrolase"/>
    <property type="match status" value="1"/>
</dbReference>
<dbReference type="PRINTS" id="PR00412">
    <property type="entry name" value="EPOXHYDRLASE"/>
</dbReference>
<dbReference type="GeneID" id="104713919"/>
<dbReference type="Proteomes" id="UP000694864">
    <property type="component" value="Chromosome 1"/>
</dbReference>
<dbReference type="Pfam" id="PF00561">
    <property type="entry name" value="Abhydrolase_1"/>
    <property type="match status" value="1"/>
</dbReference>
<name>A0ABM0TPV7_CAMSA</name>
<protein>
    <submittedName>
        <fullName evidence="5">Bifunctional epoxide hydrolase 2-like</fullName>
    </submittedName>
</protein>
<reference evidence="4" key="1">
    <citation type="journal article" date="2014" name="Nat. Commun.">
        <title>The emerging biofuel crop Camelina sativa retains a highly undifferentiated hexaploid genome structure.</title>
        <authorList>
            <person name="Kagale S."/>
            <person name="Koh C."/>
            <person name="Nixon J."/>
            <person name="Bollina V."/>
            <person name="Clarke W.E."/>
            <person name="Tuteja R."/>
            <person name="Spillane C."/>
            <person name="Robinson S.J."/>
            <person name="Links M.G."/>
            <person name="Clarke C."/>
            <person name="Higgins E.E."/>
            <person name="Huebert T."/>
            <person name="Sharpe A.G."/>
            <person name="Parkin I.A."/>
        </authorList>
    </citation>
    <scope>NUCLEOTIDE SEQUENCE [LARGE SCALE GENOMIC DNA]</scope>
    <source>
        <strain evidence="4">cv. DH55</strain>
    </source>
</reference>
<dbReference type="RefSeq" id="XP_010429482.1">
    <property type="nucleotide sequence ID" value="XM_010431180.2"/>
</dbReference>
<evidence type="ECO:0000259" key="3">
    <source>
        <dbReference type="Pfam" id="PF00561"/>
    </source>
</evidence>
<dbReference type="InterPro" id="IPR000639">
    <property type="entry name" value="Epox_hydrolase-like"/>
</dbReference>
<evidence type="ECO:0000256" key="2">
    <source>
        <dbReference type="ARBA" id="ARBA00038334"/>
    </source>
</evidence>
<keyword evidence="1" id="KW-0378">Hydrolase</keyword>
<gene>
    <name evidence="5" type="primary">LOC104713919</name>
</gene>
<keyword evidence="4" id="KW-1185">Reference proteome</keyword>
<reference evidence="5" key="2">
    <citation type="submission" date="2025-08" db="UniProtKB">
        <authorList>
            <consortium name="RefSeq"/>
        </authorList>
    </citation>
    <scope>IDENTIFICATION</scope>
    <source>
        <tissue evidence="5">Leaf</tissue>
    </source>
</reference>
<dbReference type="InterPro" id="IPR029058">
    <property type="entry name" value="AB_hydrolase_fold"/>
</dbReference>
<proteinExistence type="inferred from homology"/>
<dbReference type="PANTHER" id="PTHR43329">
    <property type="entry name" value="EPOXIDE HYDROLASE"/>
    <property type="match status" value="1"/>
</dbReference>
<evidence type="ECO:0000256" key="1">
    <source>
        <dbReference type="ARBA" id="ARBA00022801"/>
    </source>
</evidence>
<sequence length="331" mass="37482">MEGIDHRMVSVNGITMHIAENGPKDGPLVLLLHGFPDFWYTWRHQISALSSLDYRTVAPDLRGYGDSDSPESFSEYTCLNVVGDLIALLDSVAGDQEKVFLVGHDWGAIIGWFLCLFRPEKIKGFVCLSVPYIPRNPSVKPVQWFRAVFGDDYYVCRFQEPGKIDGQFARADLRSLLRNIFTGRPLGPSILPKNNPFGENPNPTCENIEFPTWFSKKDLDFYASKFDKTRFTGGLNYYRAIDLSWELTAPWTGAKIQVPMKFMTGDFDMVYTTPGIKEYIHGGGFAAAVPNLQEIVVTEDAGHFVNQEKHQEVTAHINDFFTKLQNKNQSF</sequence>
<feature type="domain" description="AB hydrolase-1" evidence="3">
    <location>
        <begin position="27"/>
        <end position="151"/>
    </location>
</feature>
<dbReference type="InterPro" id="IPR000073">
    <property type="entry name" value="AB_hydrolase_1"/>
</dbReference>
<evidence type="ECO:0000313" key="5">
    <source>
        <dbReference type="RefSeq" id="XP_010429482.1"/>
    </source>
</evidence>
<evidence type="ECO:0000313" key="4">
    <source>
        <dbReference type="Proteomes" id="UP000694864"/>
    </source>
</evidence>
<accession>A0ABM0TPV7</accession>
<dbReference type="SUPFAM" id="SSF53474">
    <property type="entry name" value="alpha/beta-Hydrolases"/>
    <property type="match status" value="1"/>
</dbReference>
<comment type="similarity">
    <text evidence="2">Belongs to the AB hydrolase superfamily. Epoxide hydrolase family.</text>
</comment>